<evidence type="ECO:0008006" key="3">
    <source>
        <dbReference type="Google" id="ProtNLM"/>
    </source>
</evidence>
<dbReference type="EMBL" id="SNSC02000006">
    <property type="protein sequence ID" value="TID23338.1"/>
    <property type="molecule type" value="Genomic_DNA"/>
</dbReference>
<dbReference type="InterPro" id="IPR022036">
    <property type="entry name" value="DUF3605"/>
</dbReference>
<dbReference type="Pfam" id="PF12239">
    <property type="entry name" value="DUF3605"/>
    <property type="match status" value="1"/>
</dbReference>
<dbReference type="PANTHER" id="PTHR35020:SF2">
    <property type="entry name" value="N-ACETYLGLUCOSAMINE-INDUCED PROTEIN 1"/>
    <property type="match status" value="1"/>
</dbReference>
<dbReference type="Proteomes" id="UP000298493">
    <property type="component" value="Unassembled WGS sequence"/>
</dbReference>
<dbReference type="STRING" id="86259.A0A4Z1P6F5"/>
<protein>
    <recommendedName>
        <fullName evidence="3">N-acetylglucosamine-induced protein 1</fullName>
    </recommendedName>
</protein>
<evidence type="ECO:0000313" key="2">
    <source>
        <dbReference type="Proteomes" id="UP000298493"/>
    </source>
</evidence>
<accession>A0A4Z1P6F5</accession>
<proteinExistence type="predicted"/>
<evidence type="ECO:0000313" key="1">
    <source>
        <dbReference type="EMBL" id="TID23338.1"/>
    </source>
</evidence>
<dbReference type="GO" id="GO:0005737">
    <property type="term" value="C:cytoplasm"/>
    <property type="evidence" value="ECO:0007669"/>
    <property type="project" value="TreeGrafter"/>
</dbReference>
<sequence>MSDKFHAPGVPAFNLTARDKEVLSQTDEEYHLQTWDDLKTIIANNALAELTRLPSDLRRYLAWSAGTKAKYGNMTNFLIKERLRWAPLPSSDQDAGPAFEVENPIPFASTNDYKVLLNDWPYGLAPDIQHICVWLKGRLPVDNIDGDLTDKGREMVQHFVNERFVKMVGADRVLWFKNWARLQSVRGVEHFHVLLRDVNREQLATLTE</sequence>
<organism evidence="1 2">
    <name type="scientific">Venturia nashicola</name>
    <dbReference type="NCBI Taxonomy" id="86259"/>
    <lineage>
        <taxon>Eukaryota</taxon>
        <taxon>Fungi</taxon>
        <taxon>Dikarya</taxon>
        <taxon>Ascomycota</taxon>
        <taxon>Pezizomycotina</taxon>
        <taxon>Dothideomycetes</taxon>
        <taxon>Pleosporomycetidae</taxon>
        <taxon>Venturiales</taxon>
        <taxon>Venturiaceae</taxon>
        <taxon>Venturia</taxon>
    </lineage>
</organism>
<dbReference type="GO" id="GO:0006044">
    <property type="term" value="P:N-acetylglucosamine metabolic process"/>
    <property type="evidence" value="ECO:0007669"/>
    <property type="project" value="TreeGrafter"/>
</dbReference>
<dbReference type="OrthoDB" id="498286at2759"/>
<keyword evidence="2" id="KW-1185">Reference proteome</keyword>
<name>A0A4Z1P6F5_9PEZI</name>
<dbReference type="AlphaFoldDB" id="A0A4Z1P6F5"/>
<dbReference type="PANTHER" id="PTHR35020">
    <property type="entry name" value="N-ACETYLGLUCOSAMINE-INDUCED PROTEIN 1"/>
    <property type="match status" value="1"/>
</dbReference>
<reference evidence="1 2" key="1">
    <citation type="submission" date="2019-04" db="EMBL/GenBank/DDBJ databases">
        <title>High contiguity whole genome sequence and gene annotation resource for two Venturia nashicola isolates.</title>
        <authorList>
            <person name="Prokchorchik M."/>
            <person name="Won K."/>
            <person name="Lee Y."/>
            <person name="Choi E.D."/>
            <person name="Segonzac C."/>
            <person name="Sohn K.H."/>
        </authorList>
    </citation>
    <scope>NUCLEOTIDE SEQUENCE [LARGE SCALE GENOMIC DNA]</scope>
    <source>
        <strain evidence="1 2">PRI2</strain>
    </source>
</reference>
<comment type="caution">
    <text evidence="1">The sequence shown here is derived from an EMBL/GenBank/DDBJ whole genome shotgun (WGS) entry which is preliminary data.</text>
</comment>
<gene>
    <name evidence="1" type="ORF">E6O75_ATG02974</name>
</gene>